<dbReference type="SMART" id="SM00233">
    <property type="entry name" value="PH"/>
    <property type="match status" value="1"/>
</dbReference>
<dbReference type="PANTHER" id="PTHR46572">
    <property type="entry name" value="RHO1 GDP-GTP EXCHANGE PROTEIN 1-RELATED"/>
    <property type="match status" value="1"/>
</dbReference>
<dbReference type="AlphaFoldDB" id="A0A1Y1Z9P9"/>
<feature type="domain" description="PH" evidence="2">
    <location>
        <begin position="689"/>
        <end position="816"/>
    </location>
</feature>
<keyword evidence="5" id="KW-1185">Reference proteome</keyword>
<name>A0A1Y1Z9P9_9PLEO</name>
<evidence type="ECO:0000313" key="5">
    <source>
        <dbReference type="Proteomes" id="UP000193144"/>
    </source>
</evidence>
<dbReference type="PANTHER" id="PTHR46572:SF1">
    <property type="entry name" value="RHO1 GUANINE NUCLEOTIDE EXCHANGE FACTOR TUS1"/>
    <property type="match status" value="1"/>
</dbReference>
<dbReference type="InterPro" id="IPR011993">
    <property type="entry name" value="PH-like_dom_sf"/>
</dbReference>
<reference evidence="4 5" key="1">
    <citation type="submission" date="2016-07" db="EMBL/GenBank/DDBJ databases">
        <title>Pervasive Adenine N6-methylation of Active Genes in Fungi.</title>
        <authorList>
            <consortium name="DOE Joint Genome Institute"/>
            <person name="Mondo S.J."/>
            <person name="Dannebaum R.O."/>
            <person name="Kuo R.C."/>
            <person name="Labutti K."/>
            <person name="Haridas S."/>
            <person name="Kuo A."/>
            <person name="Salamov A."/>
            <person name="Ahrendt S.R."/>
            <person name="Lipzen A."/>
            <person name="Sullivan W."/>
            <person name="Andreopoulos W.B."/>
            <person name="Clum A."/>
            <person name="Lindquist E."/>
            <person name="Daum C."/>
            <person name="Ramamoorthy G.K."/>
            <person name="Gryganskyi A."/>
            <person name="Culley D."/>
            <person name="Magnuson J.K."/>
            <person name="James T.Y."/>
            <person name="O'Malley M.A."/>
            <person name="Stajich J.E."/>
            <person name="Spatafora J.W."/>
            <person name="Visel A."/>
            <person name="Grigoriev I.V."/>
        </authorList>
    </citation>
    <scope>NUCLEOTIDE SEQUENCE [LARGE SCALE GENOMIC DNA]</scope>
    <source>
        <strain evidence="4 5">CBS 115471</strain>
    </source>
</reference>
<dbReference type="EMBL" id="MCFA01000114">
    <property type="protein sequence ID" value="ORY06757.1"/>
    <property type="molecule type" value="Genomic_DNA"/>
</dbReference>
<evidence type="ECO:0000259" key="2">
    <source>
        <dbReference type="PROSITE" id="PS50003"/>
    </source>
</evidence>
<dbReference type="InterPro" id="IPR000219">
    <property type="entry name" value="DH_dom"/>
</dbReference>
<accession>A0A1Y1Z9P9</accession>
<feature type="domain" description="DH" evidence="3">
    <location>
        <begin position="464"/>
        <end position="644"/>
    </location>
</feature>
<dbReference type="SMART" id="SM00325">
    <property type="entry name" value="RhoGEF"/>
    <property type="match status" value="1"/>
</dbReference>
<feature type="compositionally biased region" description="Low complexity" evidence="1">
    <location>
        <begin position="388"/>
        <end position="397"/>
    </location>
</feature>
<dbReference type="GO" id="GO:0005085">
    <property type="term" value="F:guanyl-nucleotide exchange factor activity"/>
    <property type="evidence" value="ECO:0007669"/>
    <property type="project" value="InterPro"/>
</dbReference>
<dbReference type="Gene3D" id="1.20.900.10">
    <property type="entry name" value="Dbl homology (DH) domain"/>
    <property type="match status" value="1"/>
</dbReference>
<organism evidence="4 5">
    <name type="scientific">Clohesyomyces aquaticus</name>
    <dbReference type="NCBI Taxonomy" id="1231657"/>
    <lineage>
        <taxon>Eukaryota</taxon>
        <taxon>Fungi</taxon>
        <taxon>Dikarya</taxon>
        <taxon>Ascomycota</taxon>
        <taxon>Pezizomycotina</taxon>
        <taxon>Dothideomycetes</taxon>
        <taxon>Pleosporomycetidae</taxon>
        <taxon>Pleosporales</taxon>
        <taxon>Lindgomycetaceae</taxon>
        <taxon>Clohesyomyces</taxon>
    </lineage>
</organism>
<dbReference type="SUPFAM" id="SSF48065">
    <property type="entry name" value="DBL homology domain (DH-domain)"/>
    <property type="match status" value="1"/>
</dbReference>
<dbReference type="InterPro" id="IPR052233">
    <property type="entry name" value="Rho-type_GEFs"/>
</dbReference>
<sequence length="824" mass="91695">MEPLTAAVGLMAMIPQCMQSAKDLYDLRAHYKDASLLISAIYSESMVIAASLSQVQTLLQRDALRNRPELHDTFDKALTGCRVVYVCLEEEVRELARKADNEELRRRDRLKYLWREETFKELLQQIRGQQSALVLLIQVLQMESLTDIQRLIEKNGAKLNQIATRSKSLRESHPNIRVPQSVFEQDSEDLTCVDAQSILSSADFTFDDEVVNSKAYRRVMALANFQAGSGKTGEVIEGDLIDLNTLHEDDGAEPHLIPGTATDLKSLGLATATSPAGDGADGSHENGEEDAIAQDDDLLDSLERDLLPFMPPMSTGASKATLTSPSAHQSHFVVPASSKTVGAISTDPASKGETIEEAPPPLPPRRATSAMSDDSSTTFTGVGRSSSEDTSSTTSLPSLFSTVSATSSRTFPDTSTARSMSFASIQRKALPKTPISRKASYDIFRTLSADTDEFIRIASSEDVDMHETWVSLIASERKFIELMTKFQTVFYDSIAKQWPVLEPHISSLAIFSEIAAMHQQLLLSPMDSKISQASFATCNPAIFENWVGKVNKRYREYAQRLPHVESAVQLTLNMDPKFSLFIDGLGLSLIWFAKSWKDYLALPFTQLDIYIEKLERLIGLTSSSTTPASKDEEPRLRRALENVELLRLTCAHLKEEGKKREELQSLHRRIHTLDATHLSRLGLSDPGRQVLFQGDMAIKIQGEGSWQPVNVVLLDNFLLWGKSKAPKAKSRENKQTPGGSLWVLEPPIAISDLEINLPNKDNQFQRATLLDDIPRGSVVYQLFVRDRRDTNFPHTLGAYTWAERKKWYDQLITAMASLAALTSV</sequence>
<evidence type="ECO:0000256" key="1">
    <source>
        <dbReference type="SAM" id="MobiDB-lite"/>
    </source>
</evidence>
<dbReference type="OrthoDB" id="5365701at2759"/>
<dbReference type="InterPro" id="IPR035899">
    <property type="entry name" value="DBL_dom_sf"/>
</dbReference>
<evidence type="ECO:0008006" key="6">
    <source>
        <dbReference type="Google" id="ProtNLM"/>
    </source>
</evidence>
<feature type="region of interest" description="Disordered" evidence="1">
    <location>
        <begin position="343"/>
        <end position="397"/>
    </location>
</feature>
<evidence type="ECO:0000313" key="4">
    <source>
        <dbReference type="EMBL" id="ORY06757.1"/>
    </source>
</evidence>
<gene>
    <name evidence="4" type="ORF">BCR34DRAFT_604104</name>
</gene>
<evidence type="ECO:0000259" key="3">
    <source>
        <dbReference type="PROSITE" id="PS50010"/>
    </source>
</evidence>
<proteinExistence type="predicted"/>
<comment type="caution">
    <text evidence="4">The sequence shown here is derived from an EMBL/GenBank/DDBJ whole genome shotgun (WGS) entry which is preliminary data.</text>
</comment>
<protein>
    <recommendedName>
        <fullName evidence="6">DH domain-containing protein</fullName>
    </recommendedName>
</protein>
<dbReference type="Proteomes" id="UP000193144">
    <property type="component" value="Unassembled WGS sequence"/>
</dbReference>
<dbReference type="SUPFAM" id="SSF50729">
    <property type="entry name" value="PH domain-like"/>
    <property type="match status" value="1"/>
</dbReference>
<feature type="compositionally biased region" description="Low complexity" evidence="1">
    <location>
        <begin position="367"/>
        <end position="380"/>
    </location>
</feature>
<dbReference type="Pfam" id="PF00621">
    <property type="entry name" value="RhoGEF"/>
    <property type="match status" value="1"/>
</dbReference>
<dbReference type="Gene3D" id="2.30.29.30">
    <property type="entry name" value="Pleckstrin-homology domain (PH domain)/Phosphotyrosine-binding domain (PTB)"/>
    <property type="match status" value="1"/>
</dbReference>
<dbReference type="InterPro" id="IPR001849">
    <property type="entry name" value="PH_domain"/>
</dbReference>
<dbReference type="PROSITE" id="PS50003">
    <property type="entry name" value="PH_DOMAIN"/>
    <property type="match status" value="1"/>
</dbReference>
<dbReference type="PROSITE" id="PS50010">
    <property type="entry name" value="DH_2"/>
    <property type="match status" value="1"/>
</dbReference>